<proteinExistence type="predicted"/>
<dbReference type="STRING" id="747676.F4R8X3"/>
<keyword evidence="8" id="KW-1185">Reference proteome</keyword>
<dbReference type="HOGENOM" id="CLU_020088_4_2_1"/>
<organism evidence="8">
    <name type="scientific">Melampsora larici-populina (strain 98AG31 / pathotype 3-4-7)</name>
    <name type="common">Poplar leaf rust fungus</name>
    <dbReference type="NCBI Taxonomy" id="747676"/>
    <lineage>
        <taxon>Eukaryota</taxon>
        <taxon>Fungi</taxon>
        <taxon>Dikarya</taxon>
        <taxon>Basidiomycota</taxon>
        <taxon>Pucciniomycotina</taxon>
        <taxon>Pucciniomycetes</taxon>
        <taxon>Pucciniales</taxon>
        <taxon>Melampsoraceae</taxon>
        <taxon>Melampsora</taxon>
    </lineage>
</organism>
<dbReference type="GeneID" id="18931658"/>
<dbReference type="EMBL" id="GL883093">
    <property type="protein sequence ID" value="EGG11254.1"/>
    <property type="molecule type" value="Genomic_DNA"/>
</dbReference>
<evidence type="ECO:0000256" key="3">
    <source>
        <dbReference type="ARBA" id="ARBA00022989"/>
    </source>
</evidence>
<sequence>MNILQQSSHSSTFYRRSKRWSIDHLKFIGPGIVASVAYLDPGNWATDIEAGSTYGYPHLFVVLAASLMAILLQILSTRLGYVTGKDLAQHCRLALYDRPTHKKLWRWCALYPLYAICEAGIIFTDLAELIGSAMALKMLFPGLPLYGGVLLTSLDVFVVLAFFNTYPSASNKTSTLIFELLITILVFAVLISFVILLVKVSPRWPDVFEGFIPSAGMIKNGALYQAIGIIGATVMPHALFLGSKVAILDRVMWNDDWETRSDDKSPQEDLCDTEMPDNSDSTDLHAINRLPAVLSPCQGVKRRAWNQIDHRMVDNPVDYIHSHLGHASFDIALSLFTLALPVNAAILIVAASAFYYTENEHIVVADLLSAHELLATRIGKGSAYVFAIALLLSGQAASITVTLSGQLVSEGFLKWRTNPVVRRIVTRLIGIVPAAAVAGSVGLKGMDDVLVGSQVALSLVLPFVIAPLLVFTSNKDTMSVGIDPPETLPPPSSSPKLATSGNRDDVQSRVVENDHEGPVISEESKVIPHFANGKFIVILTSAILVMMCAANAYGIIQLAMGR</sequence>
<dbReference type="Proteomes" id="UP000001072">
    <property type="component" value="Unassembled WGS sequence"/>
</dbReference>
<dbReference type="NCBIfam" id="NF037982">
    <property type="entry name" value="Nramp_1"/>
    <property type="match status" value="1"/>
</dbReference>
<feature type="transmembrane region" description="Helical" evidence="6">
    <location>
        <begin position="176"/>
        <end position="198"/>
    </location>
</feature>
<feature type="transmembrane region" description="Helical" evidence="6">
    <location>
        <begin position="331"/>
        <end position="356"/>
    </location>
</feature>
<accession>F4R8X3</accession>
<dbReference type="PANTHER" id="PTHR11706:SF101">
    <property type="entry name" value="MANGANESE TRANSPORTER SMF1"/>
    <property type="match status" value="1"/>
</dbReference>
<dbReference type="GO" id="GO:0005384">
    <property type="term" value="F:manganese ion transmembrane transporter activity"/>
    <property type="evidence" value="ECO:0007669"/>
    <property type="project" value="TreeGrafter"/>
</dbReference>
<dbReference type="InParanoid" id="F4R8X3"/>
<comment type="subcellular location">
    <subcellularLocation>
        <location evidence="1">Membrane</location>
        <topology evidence="1">Multi-pass membrane protein</topology>
    </subcellularLocation>
</comment>
<keyword evidence="3 6" id="KW-1133">Transmembrane helix</keyword>
<gene>
    <name evidence="7" type="ORF">MELLADRAFT_70865</name>
</gene>
<feature type="transmembrane region" description="Helical" evidence="6">
    <location>
        <begin position="20"/>
        <end position="39"/>
    </location>
</feature>
<keyword evidence="4 6" id="KW-0472">Membrane</keyword>
<feature type="transmembrane region" description="Helical" evidence="6">
    <location>
        <begin position="143"/>
        <end position="164"/>
    </location>
</feature>
<dbReference type="InterPro" id="IPR001046">
    <property type="entry name" value="NRAMP_fam"/>
</dbReference>
<protein>
    <submittedName>
        <fullName evidence="7">Uncharacterized protein</fullName>
    </submittedName>
</protein>
<evidence type="ECO:0000256" key="5">
    <source>
        <dbReference type="SAM" id="MobiDB-lite"/>
    </source>
</evidence>
<feature type="transmembrane region" description="Helical" evidence="6">
    <location>
        <begin position="449"/>
        <end position="471"/>
    </location>
</feature>
<reference evidence="8" key="1">
    <citation type="journal article" date="2011" name="Proc. Natl. Acad. Sci. U.S.A.">
        <title>Obligate biotrophy features unraveled by the genomic analysis of rust fungi.</title>
        <authorList>
            <person name="Duplessis S."/>
            <person name="Cuomo C.A."/>
            <person name="Lin Y.-C."/>
            <person name="Aerts A."/>
            <person name="Tisserant E."/>
            <person name="Veneault-Fourrey C."/>
            <person name="Joly D.L."/>
            <person name="Hacquard S."/>
            <person name="Amselem J."/>
            <person name="Cantarel B.L."/>
            <person name="Chiu R."/>
            <person name="Coutinho P.M."/>
            <person name="Feau N."/>
            <person name="Field M."/>
            <person name="Frey P."/>
            <person name="Gelhaye E."/>
            <person name="Goldberg J."/>
            <person name="Grabherr M.G."/>
            <person name="Kodira C.D."/>
            <person name="Kohler A."/>
            <person name="Kuees U."/>
            <person name="Lindquist E.A."/>
            <person name="Lucas S.M."/>
            <person name="Mago R."/>
            <person name="Mauceli E."/>
            <person name="Morin E."/>
            <person name="Murat C."/>
            <person name="Pangilinan J.L."/>
            <person name="Park R."/>
            <person name="Pearson M."/>
            <person name="Quesneville H."/>
            <person name="Rouhier N."/>
            <person name="Sakthikumar S."/>
            <person name="Salamov A.A."/>
            <person name="Schmutz J."/>
            <person name="Selles B."/>
            <person name="Shapiro H."/>
            <person name="Tanguay P."/>
            <person name="Tuskan G.A."/>
            <person name="Henrissat B."/>
            <person name="Van de Peer Y."/>
            <person name="Rouze P."/>
            <person name="Ellis J.G."/>
            <person name="Dodds P.N."/>
            <person name="Schein J.E."/>
            <person name="Zhong S."/>
            <person name="Hamelin R.C."/>
            <person name="Grigoriev I.V."/>
            <person name="Szabo L.J."/>
            <person name="Martin F."/>
        </authorList>
    </citation>
    <scope>NUCLEOTIDE SEQUENCE [LARGE SCALE GENOMIC DNA]</scope>
    <source>
        <strain evidence="8">98AG31 / pathotype 3-4-7</strain>
    </source>
</reference>
<dbReference type="KEGG" id="mlr:MELLADRAFT_70865"/>
<feature type="transmembrane region" description="Helical" evidence="6">
    <location>
        <begin position="104"/>
        <end position="123"/>
    </location>
</feature>
<evidence type="ECO:0000256" key="4">
    <source>
        <dbReference type="ARBA" id="ARBA00023136"/>
    </source>
</evidence>
<evidence type="ECO:0000313" key="7">
    <source>
        <dbReference type="EMBL" id="EGG11254.1"/>
    </source>
</evidence>
<dbReference type="PANTHER" id="PTHR11706">
    <property type="entry name" value="SOLUTE CARRIER PROTEIN FAMILY 11 MEMBER"/>
    <property type="match status" value="1"/>
</dbReference>
<evidence type="ECO:0000313" key="8">
    <source>
        <dbReference type="Proteomes" id="UP000001072"/>
    </source>
</evidence>
<dbReference type="GO" id="GO:0034755">
    <property type="term" value="P:iron ion transmembrane transport"/>
    <property type="evidence" value="ECO:0007669"/>
    <property type="project" value="TreeGrafter"/>
</dbReference>
<evidence type="ECO:0000256" key="6">
    <source>
        <dbReference type="SAM" id="Phobius"/>
    </source>
</evidence>
<dbReference type="NCBIfam" id="TIGR01197">
    <property type="entry name" value="nramp"/>
    <property type="match status" value="1"/>
</dbReference>
<evidence type="ECO:0000256" key="2">
    <source>
        <dbReference type="ARBA" id="ARBA00022692"/>
    </source>
</evidence>
<feature type="transmembrane region" description="Helical" evidence="6">
    <location>
        <begin position="535"/>
        <end position="556"/>
    </location>
</feature>
<dbReference type="eggNOG" id="KOG1291">
    <property type="taxonomic scope" value="Eukaryota"/>
</dbReference>
<dbReference type="FunCoup" id="F4R8X3">
    <property type="interactions" value="146"/>
</dbReference>
<feature type="transmembrane region" description="Helical" evidence="6">
    <location>
        <begin position="222"/>
        <end position="242"/>
    </location>
</feature>
<feature type="transmembrane region" description="Helical" evidence="6">
    <location>
        <begin position="383"/>
        <end position="403"/>
    </location>
</feature>
<evidence type="ECO:0000256" key="1">
    <source>
        <dbReference type="ARBA" id="ARBA00004141"/>
    </source>
</evidence>
<dbReference type="VEuPathDB" id="FungiDB:MELLADRAFT_70865"/>
<dbReference type="GO" id="GO:0005886">
    <property type="term" value="C:plasma membrane"/>
    <property type="evidence" value="ECO:0007669"/>
    <property type="project" value="TreeGrafter"/>
</dbReference>
<feature type="transmembrane region" description="Helical" evidence="6">
    <location>
        <begin position="59"/>
        <end position="83"/>
    </location>
</feature>
<name>F4R8X3_MELLP</name>
<dbReference type="PRINTS" id="PR00447">
    <property type="entry name" value="NATRESASSCMP"/>
</dbReference>
<feature type="transmembrane region" description="Helical" evidence="6">
    <location>
        <begin position="424"/>
        <end position="443"/>
    </location>
</feature>
<dbReference type="AlphaFoldDB" id="F4R8X3"/>
<feature type="region of interest" description="Disordered" evidence="5">
    <location>
        <begin position="481"/>
        <end position="505"/>
    </location>
</feature>
<dbReference type="GO" id="GO:0015086">
    <property type="term" value="F:cadmium ion transmembrane transporter activity"/>
    <property type="evidence" value="ECO:0007669"/>
    <property type="project" value="TreeGrafter"/>
</dbReference>
<dbReference type="GO" id="GO:0030026">
    <property type="term" value="P:intracellular manganese ion homeostasis"/>
    <property type="evidence" value="ECO:0007669"/>
    <property type="project" value="TreeGrafter"/>
</dbReference>
<dbReference type="Pfam" id="PF01566">
    <property type="entry name" value="Nramp"/>
    <property type="match status" value="2"/>
</dbReference>
<dbReference type="OrthoDB" id="409173at2759"/>
<keyword evidence="2 6" id="KW-0812">Transmembrane</keyword>
<dbReference type="RefSeq" id="XP_007405856.1">
    <property type="nucleotide sequence ID" value="XM_007405794.1"/>
</dbReference>